<evidence type="ECO:0000259" key="5">
    <source>
        <dbReference type="SMART" id="SM00460"/>
    </source>
</evidence>
<dbReference type="PANTHER" id="PTHR12143">
    <property type="entry name" value="PEPTIDE N-GLYCANASE PNGASE -RELATED"/>
    <property type="match status" value="1"/>
</dbReference>
<accession>A0A423W3D1</accession>
<dbReference type="STRING" id="252740.A0A423W3D1"/>
<feature type="compositionally biased region" description="Basic and acidic residues" evidence="4">
    <location>
        <begin position="483"/>
        <end position="500"/>
    </location>
</feature>
<evidence type="ECO:0000256" key="3">
    <source>
        <dbReference type="ARBA" id="ARBA00022833"/>
    </source>
</evidence>
<protein>
    <recommendedName>
        <fullName evidence="5">Transglutaminase-like domain-containing protein</fullName>
    </recommendedName>
</protein>
<evidence type="ECO:0000256" key="4">
    <source>
        <dbReference type="SAM" id="MobiDB-lite"/>
    </source>
</evidence>
<feature type="compositionally biased region" description="Basic and acidic residues" evidence="4">
    <location>
        <begin position="845"/>
        <end position="856"/>
    </location>
</feature>
<organism evidence="6 7">
    <name type="scientific">Cytospora chrysosperma</name>
    <name type="common">Cytospora canker fungus</name>
    <name type="synonym">Sphaeria chrysosperma</name>
    <dbReference type="NCBI Taxonomy" id="252740"/>
    <lineage>
        <taxon>Eukaryota</taxon>
        <taxon>Fungi</taxon>
        <taxon>Dikarya</taxon>
        <taxon>Ascomycota</taxon>
        <taxon>Pezizomycotina</taxon>
        <taxon>Sordariomycetes</taxon>
        <taxon>Sordariomycetidae</taxon>
        <taxon>Diaporthales</taxon>
        <taxon>Cytosporaceae</taxon>
        <taxon>Cytospora</taxon>
    </lineage>
</organism>
<keyword evidence="3" id="KW-0862">Zinc</keyword>
<dbReference type="Gene3D" id="2.20.25.10">
    <property type="match status" value="1"/>
</dbReference>
<dbReference type="SMART" id="SM00460">
    <property type="entry name" value="TGc"/>
    <property type="match status" value="1"/>
</dbReference>
<dbReference type="GO" id="GO:0005829">
    <property type="term" value="C:cytosol"/>
    <property type="evidence" value="ECO:0007669"/>
    <property type="project" value="TreeGrafter"/>
</dbReference>
<dbReference type="InterPro" id="IPR050883">
    <property type="entry name" value="PNGase"/>
</dbReference>
<feature type="region of interest" description="Disordered" evidence="4">
    <location>
        <begin position="821"/>
        <end position="858"/>
    </location>
</feature>
<dbReference type="Pfam" id="PF01841">
    <property type="entry name" value="Transglut_core"/>
    <property type="match status" value="1"/>
</dbReference>
<comment type="caution">
    <text evidence="6">The sequence shown here is derived from an EMBL/GenBank/DDBJ whole genome shotgun (WGS) entry which is preliminary data.</text>
</comment>
<name>A0A423W3D1_CYTCH</name>
<dbReference type="GO" id="GO:0000224">
    <property type="term" value="F:peptide-N4-(N-acetyl-beta-glucosaminyl)asparagine amidase activity"/>
    <property type="evidence" value="ECO:0007669"/>
    <property type="project" value="TreeGrafter"/>
</dbReference>
<comment type="similarity">
    <text evidence="1">Belongs to the transglutaminase-like superfamily. PNGase family.</text>
</comment>
<feature type="region of interest" description="Disordered" evidence="4">
    <location>
        <begin position="161"/>
        <end position="185"/>
    </location>
</feature>
<evidence type="ECO:0000313" key="6">
    <source>
        <dbReference type="EMBL" id="ROV97836.1"/>
    </source>
</evidence>
<reference evidence="6 7" key="1">
    <citation type="submission" date="2015-09" db="EMBL/GenBank/DDBJ databases">
        <title>Host preference determinants of Valsa canker pathogens revealed by comparative genomics.</title>
        <authorList>
            <person name="Yin Z."/>
            <person name="Huang L."/>
        </authorList>
    </citation>
    <scope>NUCLEOTIDE SEQUENCE [LARGE SCALE GENOMIC DNA]</scope>
    <source>
        <strain evidence="6 7">YSFL</strain>
    </source>
</reference>
<dbReference type="SUPFAM" id="SSF54001">
    <property type="entry name" value="Cysteine proteinases"/>
    <property type="match status" value="1"/>
</dbReference>
<feature type="region of interest" description="Disordered" evidence="4">
    <location>
        <begin position="453"/>
        <end position="512"/>
    </location>
</feature>
<dbReference type="GO" id="GO:0046872">
    <property type="term" value="F:metal ion binding"/>
    <property type="evidence" value="ECO:0007669"/>
    <property type="project" value="UniProtKB-KW"/>
</dbReference>
<keyword evidence="7" id="KW-1185">Reference proteome</keyword>
<dbReference type="Gene3D" id="3.10.620.30">
    <property type="match status" value="1"/>
</dbReference>
<gene>
    <name evidence="6" type="ORF">VSDG_04899</name>
</gene>
<dbReference type="EMBL" id="LJZO01000015">
    <property type="protein sequence ID" value="ROV97836.1"/>
    <property type="molecule type" value="Genomic_DNA"/>
</dbReference>
<feature type="compositionally biased region" description="Basic and acidic residues" evidence="4">
    <location>
        <begin position="453"/>
        <end position="476"/>
    </location>
</feature>
<dbReference type="PANTHER" id="PTHR12143:SF19">
    <property type="entry name" value="PEPTIDE-N(4)-(N-ACETYL-BETA-GLUCOSAMINYL)ASPARAGINE AMIDASE"/>
    <property type="match status" value="1"/>
</dbReference>
<dbReference type="AlphaFoldDB" id="A0A423W3D1"/>
<evidence type="ECO:0000256" key="1">
    <source>
        <dbReference type="ARBA" id="ARBA00009390"/>
    </source>
</evidence>
<dbReference type="InterPro" id="IPR038765">
    <property type="entry name" value="Papain-like_cys_pep_sf"/>
</dbReference>
<evidence type="ECO:0000313" key="7">
    <source>
        <dbReference type="Proteomes" id="UP000284375"/>
    </source>
</evidence>
<dbReference type="GO" id="GO:0006516">
    <property type="term" value="P:glycoprotein catabolic process"/>
    <property type="evidence" value="ECO:0007669"/>
    <property type="project" value="TreeGrafter"/>
</dbReference>
<sequence>MAPSIKAILESEVEPISSRVIWSMYMIGKAPISAAPSIIFCCEVLEHRREVRNTIKESGILNGYPGVKTGHMPRPPEFSQLVPLAEGDLLQDGCSDLTFRGEEDYVVDDDAFSWDGSDVTDGATTCSRVYSDTSYADAGLGRIITKVQDASATDYGIYSANQRDRVPTPAPNKDSVSRSMPLSEEDLEKLSVESAPLISGLSPKPISRPSITSMDSQDQAAGLDYALFRVSSRDHSLDNVIEAGSDDQLIVKVQHVVKSELQLDNVEIFAATSRGLLKGRISGTPSYSSAPGLRSYNKMFKISLDGPLQRGDCDTWVIDAKCGDLYGHIIAGSPGEGVALIAPFLDIFEDIHNRLGRLPCLPTTSDGTFDRTTSDNLVETRVQDEEVIEMSRFEGSSEHFVTNDVASETTSGANASNIASSYEDEGIRPLLYEAPGHLASLIDISHAAWEESLRGQRGRSMKEKRPGQLIRWRSDPQDTNPQDTKEGEKDKDQEAVDAKGKNCSTSPNPISSPPSYASFRGLPYKFCALISTLSKTPLMWENTGLLEEARRAIDKSSIYIEARKMEYDLIPEADSIDDGRRYDWGHQDWVIRSLASYFKDIFFTWVNNPPCEACRLSPTISKGMAEPTPEEIARGAGSVELYRCSNANCLAEARFPRYSDVRTLLQTRRGRAGEWANCFGMLCRALGSRTRWVWNAEDHVWTEVYSEHQKRWVHVDVCEGAWDKPTLYTEEWGKKMSYCIAFSVDGATDVTRRYVRSPGCALPRTKCPEEVLLQSLQELRIARRMNMSQAEKNRLENEDAIEARELQSYDVESLTSEVSRLLRTDEPSSGGPSLMAVNRSGQSDPDIKRPKTEGGFRKHMRGNAWKNLFHGPW</sequence>
<proteinExistence type="inferred from homology"/>
<keyword evidence="2" id="KW-0479">Metal-binding</keyword>
<dbReference type="OrthoDB" id="409136at2759"/>
<dbReference type="FunFam" id="3.10.620.30:FF:000004">
    <property type="entry name" value="Peptidase (PNG1)"/>
    <property type="match status" value="1"/>
</dbReference>
<dbReference type="InterPro" id="IPR002931">
    <property type="entry name" value="Transglutaminase-like"/>
</dbReference>
<feature type="domain" description="Transglutaminase-like" evidence="5">
    <location>
        <begin position="664"/>
        <end position="719"/>
    </location>
</feature>
<evidence type="ECO:0000256" key="2">
    <source>
        <dbReference type="ARBA" id="ARBA00022723"/>
    </source>
</evidence>
<dbReference type="Proteomes" id="UP000284375">
    <property type="component" value="Unassembled WGS sequence"/>
</dbReference>
<dbReference type="GO" id="GO:0005634">
    <property type="term" value="C:nucleus"/>
    <property type="evidence" value="ECO:0007669"/>
    <property type="project" value="TreeGrafter"/>
</dbReference>